<dbReference type="Proteomes" id="UP000002640">
    <property type="component" value="Unassembled WGS sequence"/>
</dbReference>
<dbReference type="InterPro" id="IPR052727">
    <property type="entry name" value="Rab4/Rab5_effector"/>
</dbReference>
<dbReference type="KEGG" id="psoj:PHYSODRAFT_556190"/>
<dbReference type="CDD" id="cd00065">
    <property type="entry name" value="FYVE_like_SF"/>
    <property type="match status" value="1"/>
</dbReference>
<dbReference type="InterPro" id="IPR013083">
    <property type="entry name" value="Znf_RING/FYVE/PHD"/>
</dbReference>
<dbReference type="RefSeq" id="XP_009518786.1">
    <property type="nucleotide sequence ID" value="XM_009520491.1"/>
</dbReference>
<dbReference type="GeneID" id="20663155"/>
<dbReference type="InParanoid" id="G4YSK5"/>
<dbReference type="EMBL" id="JH159152">
    <property type="protein sequence ID" value="EGZ23498.1"/>
    <property type="molecule type" value="Genomic_DNA"/>
</dbReference>
<feature type="region of interest" description="Disordered" evidence="1">
    <location>
        <begin position="551"/>
        <end position="580"/>
    </location>
</feature>
<evidence type="ECO:0000313" key="2">
    <source>
        <dbReference type="EMBL" id="EGZ23498.1"/>
    </source>
</evidence>
<feature type="compositionally biased region" description="Polar residues" evidence="1">
    <location>
        <begin position="566"/>
        <end position="578"/>
    </location>
</feature>
<sequence length="648" mass="70852">MKGVTPFAAVHVTPDQARRYERQARQLLDDTIREFDAHVAACGSGKNPLHNKWQWKPLKTQEGLNVYKERQPTHPELNPLATRSTKTSSIDSASRGSSTTSSTTDRVAKPTKALAMAAYAPEMATSTSSAAVPGASSVASAVITGRIDGSLNDAMYGLHATDSPELQLRLRYMPDAEVLDTAMLSLIQSPTAASPFQFIGLQWVLRGEKPARAKSSSRRPRDFVVLVSSGFVQHKVSGTSEPQEIGYYLCQSVEVSECGELAKQGFTRGWLSTCSLFTSAQGGSAQVDVFSRGFVDFKGKMQDYQATNMITALLLAGVADSATCGQNKKLGWLLNFKGAAAEFRRAQPESKASPSRCGICERKFGVLHSAASCSLCRVKICSRCRVSRDVSFVKRRDAAISATQSRSWDEGHNATAQVRCLNVILCKNCKMNASHLDARVMARREIEAGYGLNEIAHSAPVSIGEIVVRRNRNSFSSGDSCDSSTTSQMRVWTPGADTAKLRGREEISSAAVVWKPPKALITRMDSGKSNFSDCSGAKTVSSVCSFASTLPSPRDLERSSEEPSCELTTYQPRQQHQPQYAGEDPEIIYTQRSANMANSRADLVRRMQELQKSAESVYQFTSQMNANTRYRHQPPESSYTSTFISELD</sequence>
<dbReference type="OMA" id="YYLCQSV"/>
<name>G4YSK5_PHYSP</name>
<feature type="region of interest" description="Disordered" evidence="1">
    <location>
        <begin position="626"/>
        <end position="648"/>
    </location>
</feature>
<evidence type="ECO:0000256" key="1">
    <source>
        <dbReference type="SAM" id="MobiDB-lite"/>
    </source>
</evidence>
<dbReference type="Gene3D" id="3.30.40.10">
    <property type="entry name" value="Zinc/RING finger domain, C3HC4 (zinc finger)"/>
    <property type="match status" value="1"/>
</dbReference>
<organism evidence="2 3">
    <name type="scientific">Phytophthora sojae (strain P6497)</name>
    <name type="common">Soybean stem and root rot agent</name>
    <name type="synonym">Phytophthora megasperma f. sp. glycines</name>
    <dbReference type="NCBI Taxonomy" id="1094619"/>
    <lineage>
        <taxon>Eukaryota</taxon>
        <taxon>Sar</taxon>
        <taxon>Stramenopiles</taxon>
        <taxon>Oomycota</taxon>
        <taxon>Peronosporomycetes</taxon>
        <taxon>Peronosporales</taxon>
        <taxon>Peronosporaceae</taxon>
        <taxon>Phytophthora</taxon>
    </lineage>
</organism>
<dbReference type="PANTHER" id="PTHR13510">
    <property type="entry name" value="FYVE-FINGER-CONTAINING RAB5 EFFECTOR PROTEIN RABENOSYN-5-RELATED"/>
    <property type="match status" value="1"/>
</dbReference>
<dbReference type="AlphaFoldDB" id="G4YSK5"/>
<evidence type="ECO:0000313" key="3">
    <source>
        <dbReference type="Proteomes" id="UP000002640"/>
    </source>
</evidence>
<protein>
    <recommendedName>
        <fullName evidence="4">FYVE-type domain-containing protein</fullName>
    </recommendedName>
</protein>
<evidence type="ECO:0008006" key="4">
    <source>
        <dbReference type="Google" id="ProtNLM"/>
    </source>
</evidence>
<feature type="compositionally biased region" description="Polar residues" evidence="1">
    <location>
        <begin position="635"/>
        <end position="648"/>
    </location>
</feature>
<feature type="region of interest" description="Disordered" evidence="1">
    <location>
        <begin position="69"/>
        <end position="107"/>
    </location>
</feature>
<dbReference type="PANTHER" id="PTHR13510:SF44">
    <property type="entry name" value="RABENOSYN-5"/>
    <property type="match status" value="1"/>
</dbReference>
<feature type="compositionally biased region" description="Low complexity" evidence="1">
    <location>
        <begin position="87"/>
        <end position="104"/>
    </location>
</feature>
<reference evidence="2 3" key="1">
    <citation type="journal article" date="2006" name="Science">
        <title>Phytophthora genome sequences uncover evolutionary origins and mechanisms of pathogenesis.</title>
        <authorList>
            <person name="Tyler B.M."/>
            <person name="Tripathy S."/>
            <person name="Zhang X."/>
            <person name="Dehal P."/>
            <person name="Jiang R.H."/>
            <person name="Aerts A."/>
            <person name="Arredondo F.D."/>
            <person name="Baxter L."/>
            <person name="Bensasson D."/>
            <person name="Beynon J.L."/>
            <person name="Chapman J."/>
            <person name="Damasceno C.M."/>
            <person name="Dorrance A.E."/>
            <person name="Dou D."/>
            <person name="Dickerman A.W."/>
            <person name="Dubchak I.L."/>
            <person name="Garbelotto M."/>
            <person name="Gijzen M."/>
            <person name="Gordon S.G."/>
            <person name="Govers F."/>
            <person name="Grunwald N.J."/>
            <person name="Huang W."/>
            <person name="Ivors K.L."/>
            <person name="Jones R.W."/>
            <person name="Kamoun S."/>
            <person name="Krampis K."/>
            <person name="Lamour K.H."/>
            <person name="Lee M.K."/>
            <person name="McDonald W.H."/>
            <person name="Medina M."/>
            <person name="Meijer H.J."/>
            <person name="Nordberg E.K."/>
            <person name="Maclean D.J."/>
            <person name="Ospina-Giraldo M.D."/>
            <person name="Morris P.F."/>
            <person name="Phuntumart V."/>
            <person name="Putnam N.H."/>
            <person name="Rash S."/>
            <person name="Rose J.K."/>
            <person name="Sakihama Y."/>
            <person name="Salamov A.A."/>
            <person name="Savidor A."/>
            <person name="Scheuring C.F."/>
            <person name="Smith B.M."/>
            <person name="Sobral B.W."/>
            <person name="Terry A."/>
            <person name="Torto-Alalibo T.A."/>
            <person name="Win J."/>
            <person name="Xu Z."/>
            <person name="Zhang H."/>
            <person name="Grigoriev I.V."/>
            <person name="Rokhsar D.S."/>
            <person name="Boore J.L."/>
        </authorList>
    </citation>
    <scope>NUCLEOTIDE SEQUENCE [LARGE SCALE GENOMIC DNA]</scope>
    <source>
        <strain evidence="2 3">P6497</strain>
    </source>
</reference>
<keyword evidence="3" id="KW-1185">Reference proteome</keyword>
<proteinExistence type="predicted"/>
<accession>G4YSK5</accession>
<gene>
    <name evidence="2" type="ORF">PHYSODRAFT_556190</name>
</gene>